<protein>
    <recommendedName>
        <fullName evidence="4">Peroxisome assembly protein 12</fullName>
    </recommendedName>
    <alternativeName>
        <fullName evidence="14">Peroxin-12</fullName>
    </alternativeName>
</protein>
<dbReference type="GO" id="GO:0006513">
    <property type="term" value="P:protein monoubiquitination"/>
    <property type="evidence" value="ECO:0007669"/>
    <property type="project" value="TreeGrafter"/>
</dbReference>
<dbReference type="OrthoDB" id="107372at2759"/>
<comment type="similarity">
    <text evidence="3">Belongs to the pex2/pex10/pex12 family.</text>
</comment>
<evidence type="ECO:0000256" key="6">
    <source>
        <dbReference type="ARBA" id="ARBA00022692"/>
    </source>
</evidence>
<comment type="subcellular location">
    <subcellularLocation>
        <location evidence="1">Peroxisome membrane</location>
        <topology evidence="1">Multi-pass membrane protein</topology>
    </subcellularLocation>
</comment>
<dbReference type="AlphaFoldDB" id="A0A177TPW8"/>
<keyword evidence="5" id="KW-0813">Transport</keyword>
<evidence type="ECO:0000256" key="16">
    <source>
        <dbReference type="SAM" id="MobiDB-lite"/>
    </source>
</evidence>
<evidence type="ECO:0000259" key="17">
    <source>
        <dbReference type="Pfam" id="PF04757"/>
    </source>
</evidence>
<gene>
    <name evidence="18" type="ORF">A4X13_0g3915</name>
</gene>
<reference evidence="18" key="1">
    <citation type="submission" date="2016-04" db="EMBL/GenBank/DDBJ databases">
        <authorList>
            <person name="Nguyen H.D."/>
            <person name="Samba Siva P."/>
            <person name="Cullis J."/>
            <person name="Levesque C.A."/>
            <person name="Hambleton S."/>
        </authorList>
    </citation>
    <scope>NUCLEOTIDE SEQUENCE</scope>
    <source>
        <strain evidence="18">DAOMC 236416</strain>
    </source>
</reference>
<dbReference type="EMBL" id="LWDF02000238">
    <property type="protein sequence ID" value="KAE8251616.1"/>
    <property type="molecule type" value="Genomic_DNA"/>
</dbReference>
<evidence type="ECO:0000256" key="3">
    <source>
        <dbReference type="ARBA" id="ARBA00008704"/>
    </source>
</evidence>
<keyword evidence="13" id="KW-0576">Peroxisome</keyword>
<dbReference type="GO" id="GO:0004842">
    <property type="term" value="F:ubiquitin-protein transferase activity"/>
    <property type="evidence" value="ECO:0007669"/>
    <property type="project" value="TreeGrafter"/>
</dbReference>
<reference evidence="18" key="2">
    <citation type="journal article" date="2019" name="IMA Fungus">
        <title>Genome sequencing and comparison of five Tilletia species to identify candidate genes for the detection of regulated species infecting wheat.</title>
        <authorList>
            <person name="Nguyen H.D.T."/>
            <person name="Sultana T."/>
            <person name="Kesanakurti P."/>
            <person name="Hambleton S."/>
        </authorList>
    </citation>
    <scope>NUCLEOTIDE SEQUENCE</scope>
    <source>
        <strain evidence="18">DAOMC 236416</strain>
    </source>
</reference>
<comment type="caution">
    <text evidence="18">The sequence shown here is derived from an EMBL/GenBank/DDBJ whole genome shotgun (WGS) entry which is preliminary data.</text>
</comment>
<feature type="compositionally biased region" description="Gly residues" evidence="16">
    <location>
        <begin position="338"/>
        <end position="348"/>
    </location>
</feature>
<evidence type="ECO:0000256" key="12">
    <source>
        <dbReference type="ARBA" id="ARBA00023136"/>
    </source>
</evidence>
<organism evidence="18 19">
    <name type="scientific">Tilletia indica</name>
    <dbReference type="NCBI Taxonomy" id="43049"/>
    <lineage>
        <taxon>Eukaryota</taxon>
        <taxon>Fungi</taxon>
        <taxon>Dikarya</taxon>
        <taxon>Basidiomycota</taxon>
        <taxon>Ustilaginomycotina</taxon>
        <taxon>Exobasidiomycetes</taxon>
        <taxon>Tilletiales</taxon>
        <taxon>Tilletiaceae</taxon>
        <taxon>Tilletia</taxon>
    </lineage>
</organism>
<dbReference type="Gene3D" id="3.30.40.10">
    <property type="entry name" value="Zinc/RING finger domain, C3HC4 (zinc finger)"/>
    <property type="match status" value="1"/>
</dbReference>
<feature type="region of interest" description="Disordered" evidence="16">
    <location>
        <begin position="334"/>
        <end position="370"/>
    </location>
</feature>
<keyword evidence="19" id="KW-1185">Reference proteome</keyword>
<evidence type="ECO:0000256" key="8">
    <source>
        <dbReference type="ARBA" id="ARBA00022771"/>
    </source>
</evidence>
<evidence type="ECO:0000256" key="2">
    <source>
        <dbReference type="ARBA" id="ARBA00004906"/>
    </source>
</evidence>
<keyword evidence="7" id="KW-0479">Metal-binding</keyword>
<keyword evidence="9" id="KW-0862">Zinc</keyword>
<feature type="domain" description="Pex N-terminal" evidence="17">
    <location>
        <begin position="25"/>
        <end position="328"/>
    </location>
</feature>
<evidence type="ECO:0000256" key="10">
    <source>
        <dbReference type="ARBA" id="ARBA00022927"/>
    </source>
</evidence>
<evidence type="ECO:0000256" key="5">
    <source>
        <dbReference type="ARBA" id="ARBA00022448"/>
    </source>
</evidence>
<dbReference type="GO" id="GO:1990429">
    <property type="term" value="C:peroxisomal importomer complex"/>
    <property type="evidence" value="ECO:0007669"/>
    <property type="project" value="TreeGrafter"/>
</dbReference>
<evidence type="ECO:0000256" key="7">
    <source>
        <dbReference type="ARBA" id="ARBA00022723"/>
    </source>
</evidence>
<evidence type="ECO:0000256" key="15">
    <source>
        <dbReference type="ARBA" id="ARBA00034505"/>
    </source>
</evidence>
<evidence type="ECO:0000256" key="13">
    <source>
        <dbReference type="ARBA" id="ARBA00023140"/>
    </source>
</evidence>
<evidence type="ECO:0000313" key="19">
    <source>
        <dbReference type="Proteomes" id="UP000077521"/>
    </source>
</evidence>
<evidence type="ECO:0000256" key="1">
    <source>
        <dbReference type="ARBA" id="ARBA00004585"/>
    </source>
</evidence>
<evidence type="ECO:0000313" key="18">
    <source>
        <dbReference type="EMBL" id="KAE8251616.1"/>
    </source>
</evidence>
<comment type="subunit">
    <text evidence="15">Component of the PEX2-PEX10-PEX12 retrotranslocation channel, composed of PEX2, PEX10 and PEX12.</text>
</comment>
<comment type="pathway">
    <text evidence="2">Protein modification; protein ubiquitination.</text>
</comment>
<dbReference type="PANTHER" id="PTHR12888:SF0">
    <property type="entry name" value="PEROXISOME ASSEMBLY PROTEIN 12"/>
    <property type="match status" value="1"/>
</dbReference>
<feature type="region of interest" description="Disordered" evidence="16">
    <location>
        <begin position="168"/>
        <end position="209"/>
    </location>
</feature>
<dbReference type="GO" id="GO:0016562">
    <property type="term" value="P:protein import into peroxisome matrix, receptor recycling"/>
    <property type="evidence" value="ECO:0007669"/>
    <property type="project" value="UniProtKB-ARBA"/>
</dbReference>
<dbReference type="SUPFAM" id="SSF57850">
    <property type="entry name" value="RING/U-box"/>
    <property type="match status" value="1"/>
</dbReference>
<keyword evidence="6" id="KW-0812">Transmembrane</keyword>
<evidence type="ECO:0000256" key="14">
    <source>
        <dbReference type="ARBA" id="ARBA00029692"/>
    </source>
</evidence>
<dbReference type="InterPro" id="IPR006845">
    <property type="entry name" value="Pex_N"/>
</dbReference>
<evidence type="ECO:0000256" key="4">
    <source>
        <dbReference type="ARBA" id="ARBA00018980"/>
    </source>
</evidence>
<dbReference type="PANTHER" id="PTHR12888">
    <property type="entry name" value="PEROXISOME ASSEMBLY PROTEIN 12 PEROXIN-12"/>
    <property type="match status" value="1"/>
</dbReference>
<evidence type="ECO:0000256" key="9">
    <source>
        <dbReference type="ARBA" id="ARBA00022833"/>
    </source>
</evidence>
<accession>A0A177TPW8</accession>
<proteinExistence type="inferred from homology"/>
<evidence type="ECO:0000256" key="11">
    <source>
        <dbReference type="ARBA" id="ARBA00022989"/>
    </source>
</evidence>
<keyword evidence="8" id="KW-0863">Zinc-finger</keyword>
<sequence>MDALLSGVDSSADPYRPSFFELFAQDQLSSLLRPAIRYVLTVLAQRNPRYLLRLVNRFDEIYALLLLAVERHYLTTWGSSFAENFYGLRRRRRPAITTDRAKAAGAARSGSSARLDGSRQGVALQEKLRGREIYLSLLFLVGLPYLSAKATDYWERIGGGLDASGGDDALFGDDGEEPAEHTSGQRRLRFADDEDEENSSNGSRKSRRAKLLARAQQLATSTFRKGYPHAAAAYQLWLLGYNVSYLFDRTPYWRPWFSLMRVDVRRMGADDYPDTPPLIPPNAPSPLKHPVSFALTMFRSAPFIFFESLKYALPASIFFFKFLEWWYSPDNPRRRRGGGGGGDIGGTGTDDDGSGARGGGSDGDVPLFGPPRPLLPTTRGVVYRPDPSKFVAPLITVASSDPLDPSNRALAKALLPAAEKGKNKEEGPIMRAPLVHNGCPICGSAPINNPAIFPTGYVACFVCAQDYVEREARCPVTRERVRGGVGALRKVLG</sequence>
<name>A0A177TPW8_9BASI</name>
<keyword evidence="12" id="KW-0472">Membrane</keyword>
<dbReference type="InterPro" id="IPR013083">
    <property type="entry name" value="Znf_RING/FYVE/PHD"/>
</dbReference>
<dbReference type="GO" id="GO:0005778">
    <property type="term" value="C:peroxisomal membrane"/>
    <property type="evidence" value="ECO:0007669"/>
    <property type="project" value="UniProtKB-SubCell"/>
</dbReference>
<keyword evidence="10" id="KW-0653">Protein transport</keyword>
<dbReference type="InterPro" id="IPR017375">
    <property type="entry name" value="PEX12"/>
</dbReference>
<dbReference type="GO" id="GO:0008270">
    <property type="term" value="F:zinc ion binding"/>
    <property type="evidence" value="ECO:0007669"/>
    <property type="project" value="UniProtKB-KW"/>
</dbReference>
<dbReference type="Proteomes" id="UP000077521">
    <property type="component" value="Unassembled WGS sequence"/>
</dbReference>
<keyword evidence="11" id="KW-1133">Transmembrane helix</keyword>
<dbReference type="Pfam" id="PF04757">
    <property type="entry name" value="Pex2_Pex12"/>
    <property type="match status" value="1"/>
</dbReference>